<proteinExistence type="predicted"/>
<feature type="transmembrane region" description="Helical" evidence="1">
    <location>
        <begin position="186"/>
        <end position="210"/>
    </location>
</feature>
<reference evidence="2 3" key="1">
    <citation type="submission" date="2018-05" db="EMBL/GenBank/DDBJ databases">
        <title>Complete Genome Sequence of the Nonylphenol-Degrading Bacterium Sphingobium amiense DSM 16289T.</title>
        <authorList>
            <person name="Ootsuka M."/>
            <person name="Nishizawa T."/>
            <person name="Ohta H."/>
        </authorList>
    </citation>
    <scope>NUCLEOTIDE SEQUENCE [LARGE SCALE GENOMIC DNA]</scope>
    <source>
        <strain evidence="2 3">DSM 16289</strain>
    </source>
</reference>
<dbReference type="AlphaFoldDB" id="A0A494VWZ7"/>
<keyword evidence="1" id="KW-0472">Membrane</keyword>
<keyword evidence="3" id="KW-1185">Reference proteome</keyword>
<dbReference type="PANTHER" id="PTHR30503">
    <property type="entry name" value="INNER MEMBRANE PROTEIN YEDI"/>
    <property type="match status" value="1"/>
</dbReference>
<dbReference type="KEGG" id="sami:SAMIE_1004240"/>
<evidence type="ECO:0000256" key="1">
    <source>
        <dbReference type="SAM" id="Phobius"/>
    </source>
</evidence>
<feature type="transmembrane region" description="Helical" evidence="1">
    <location>
        <begin position="92"/>
        <end position="110"/>
    </location>
</feature>
<gene>
    <name evidence="2" type="ORF">SAMIE_1004240</name>
</gene>
<name>A0A494VWZ7_9SPHN</name>
<evidence type="ECO:0000313" key="2">
    <source>
        <dbReference type="EMBL" id="BBD96923.1"/>
    </source>
</evidence>
<evidence type="ECO:0000313" key="3">
    <source>
        <dbReference type="Proteomes" id="UP000279959"/>
    </source>
</evidence>
<dbReference type="PANTHER" id="PTHR30503:SF3">
    <property type="entry name" value="INNER MEMBRANE PROTEIN YEDI"/>
    <property type="match status" value="1"/>
</dbReference>
<accession>A0A494VWZ7</accession>
<keyword evidence="1" id="KW-0812">Transmembrane</keyword>
<dbReference type="EMBL" id="AP018664">
    <property type="protein sequence ID" value="BBD96923.1"/>
    <property type="molecule type" value="Genomic_DNA"/>
</dbReference>
<organism evidence="2 3">
    <name type="scientific">Sphingobium amiense</name>
    <dbReference type="NCBI Taxonomy" id="135719"/>
    <lineage>
        <taxon>Bacteria</taxon>
        <taxon>Pseudomonadati</taxon>
        <taxon>Pseudomonadota</taxon>
        <taxon>Alphaproteobacteria</taxon>
        <taxon>Sphingomonadales</taxon>
        <taxon>Sphingomonadaceae</taxon>
        <taxon>Sphingobium</taxon>
    </lineage>
</organism>
<protein>
    <submittedName>
        <fullName evidence="2">DUF808 domain-containing protein</fullName>
    </submittedName>
</protein>
<dbReference type="Pfam" id="PF05661">
    <property type="entry name" value="DUF808"/>
    <property type="match status" value="1"/>
</dbReference>
<dbReference type="Proteomes" id="UP000279959">
    <property type="component" value="Chromosome"/>
</dbReference>
<dbReference type="InterPro" id="IPR008526">
    <property type="entry name" value="YedI"/>
</dbReference>
<keyword evidence="1" id="KW-1133">Transmembrane helix</keyword>
<dbReference type="PIRSF" id="PIRSF016660">
    <property type="entry name" value="YedI"/>
    <property type="match status" value="1"/>
</dbReference>
<sequence length="327" mass="33739">MERKAGIAAYYRGNCSMPSGLIALLDDVAGIAKMTAASLDDVAGAAGKAGSKAAGVVIDDTAVTPNYVMGISPQRELPIIWKIAKGSLRNKLLFLLPAALLLSAFAPWALPPLLMLGGAFLCYEAVEKIAEAFGGDHAEDDSAPADPAELEKQKVSSAIRTDFILSGEIMAISLGTVADKPLWEQAIVLVVVAFFITAGVYGVVGFIVKMDDIGLHLARRSSAAVRALGRGLVKAMPILMSLLGVVGTAAMLWVGGGLIVHGLHEFHWDLIPGVIHHVAQGAAHASPAMSGAVEWIVNAAGGALVGLVIGGLVVAALHVLPSKAHKG</sequence>
<dbReference type="GO" id="GO:0005886">
    <property type="term" value="C:plasma membrane"/>
    <property type="evidence" value="ECO:0007669"/>
    <property type="project" value="TreeGrafter"/>
</dbReference>
<feature type="transmembrane region" description="Helical" evidence="1">
    <location>
        <begin position="231"/>
        <end position="254"/>
    </location>
</feature>
<feature type="transmembrane region" description="Helical" evidence="1">
    <location>
        <begin position="295"/>
        <end position="320"/>
    </location>
</feature>